<dbReference type="InterPro" id="IPR020936">
    <property type="entry name" value="TrhO"/>
</dbReference>
<dbReference type="InterPro" id="IPR036873">
    <property type="entry name" value="Rhodanese-like_dom_sf"/>
</dbReference>
<dbReference type="OrthoDB" id="9778326at2"/>
<evidence type="ECO:0000313" key="6">
    <source>
        <dbReference type="EMBL" id="AFM13630.1"/>
    </source>
</evidence>
<dbReference type="Gene3D" id="3.40.250.10">
    <property type="entry name" value="Rhodanese-like domain"/>
    <property type="match status" value="1"/>
</dbReference>
<dbReference type="GO" id="GO:0016705">
    <property type="term" value="F:oxidoreductase activity, acting on paired donors, with incorporation or reduction of molecular oxygen"/>
    <property type="evidence" value="ECO:0007669"/>
    <property type="project" value="UniProtKB-UniRule"/>
</dbReference>
<sequence>MARHRNLVKKEMLHNRYSRQDLLARLEPVKRRTLSFYRYLRIEEPRTLRDELYREWSAMGVLGRIYLAHEGINAQLAVPEEHLQSFSASLETRPGFGSMRFNPGVEDNGNSFIKLTIKVKQYIVNDGLGDFSIDEKVAAPHLKPLEFNKALEEPGTIVVDMRNHYESEVGRFENAICPDVPTFREELPLVAEMLKDKKDDKILIYCTGGIRCEKAGAYLRKHGYKNVYQLEGGVINYAHAVKKEQLPSKFKGKNFVFDERLGERITDDVLAKCHICGAASDRQLNCANEGCHVLMVQCDACGTRLSDCCSEECHRISLLPEEERRALRQADPTLKNKTWFSKKIRVRAPA</sequence>
<protein>
    <recommendedName>
        <fullName evidence="4">tRNA uridine(34) hydroxylase</fullName>
        <ecNumber evidence="4">1.14.-.-</ecNumber>
    </recommendedName>
    <alternativeName>
        <fullName evidence="4">tRNA hydroxylation protein O</fullName>
    </alternativeName>
</protein>
<dbReference type="SMART" id="SM00450">
    <property type="entry name" value="RHOD"/>
    <property type="match status" value="1"/>
</dbReference>
<keyword evidence="7" id="KW-1185">Reference proteome</keyword>
<dbReference type="Gene3D" id="3.30.70.100">
    <property type="match status" value="1"/>
</dbReference>
<evidence type="ECO:0000256" key="3">
    <source>
        <dbReference type="ARBA" id="ARBA00045625"/>
    </source>
</evidence>
<dbReference type="InterPro" id="IPR040503">
    <property type="entry name" value="TRHO_N"/>
</dbReference>
<dbReference type="SUPFAM" id="SSF52821">
    <property type="entry name" value="Rhodanese/Cell cycle control phosphatase"/>
    <property type="match status" value="1"/>
</dbReference>
<keyword evidence="1 4" id="KW-0819">tRNA processing</keyword>
<dbReference type="Pfam" id="PF12368">
    <property type="entry name" value="Rhodanese_C"/>
    <property type="match status" value="1"/>
</dbReference>
<comment type="function">
    <text evidence="3">Catalyzes oxygen-dependent 5-hydroxyuridine (ho5U) modification at position 34 in tRNAs, the first step in 5-carboxymethoxyuridine (cmo5U) biosynthesis. May be part of an alternate pathway, which is able to bypass cmo5U biogenesis in a subset of tRNAs under aerobic conditions.</text>
</comment>
<reference evidence="6 7" key="1">
    <citation type="submission" date="2012-06" db="EMBL/GenBank/DDBJ databases">
        <title>The complete chromosome of genome of Turneriella parva DSM 21527.</title>
        <authorList>
            <consortium name="US DOE Joint Genome Institute (JGI-PGF)"/>
            <person name="Lucas S."/>
            <person name="Han J."/>
            <person name="Lapidus A."/>
            <person name="Bruce D."/>
            <person name="Goodwin L."/>
            <person name="Pitluck S."/>
            <person name="Peters L."/>
            <person name="Kyrpides N."/>
            <person name="Mavromatis K."/>
            <person name="Ivanova N."/>
            <person name="Mikhailova N."/>
            <person name="Chertkov O."/>
            <person name="Detter J.C."/>
            <person name="Tapia R."/>
            <person name="Han C."/>
            <person name="Land M."/>
            <person name="Hauser L."/>
            <person name="Markowitz V."/>
            <person name="Cheng J.-F."/>
            <person name="Hugenholtz P."/>
            <person name="Woyke T."/>
            <person name="Wu D."/>
            <person name="Gronow S."/>
            <person name="Wellnitz S."/>
            <person name="Brambilla E."/>
            <person name="Klenk H.-P."/>
            <person name="Eisen J.A."/>
        </authorList>
    </citation>
    <scope>NUCLEOTIDE SEQUENCE [LARGE SCALE GENOMIC DNA]</scope>
    <source>
        <strain evidence="7">ATCC BAA-1111 / DSM 21527 / NCTC 11395 / H</strain>
    </source>
</reference>
<dbReference type="RefSeq" id="WP_014804131.1">
    <property type="nucleotide sequence ID" value="NC_018020.1"/>
</dbReference>
<dbReference type="PROSITE" id="PS50206">
    <property type="entry name" value="RHODANESE_3"/>
    <property type="match status" value="1"/>
</dbReference>
<dbReference type="InterPro" id="IPR001763">
    <property type="entry name" value="Rhodanese-like_dom"/>
</dbReference>
<dbReference type="Proteomes" id="UP000006048">
    <property type="component" value="Chromosome"/>
</dbReference>
<evidence type="ECO:0000256" key="1">
    <source>
        <dbReference type="ARBA" id="ARBA00022694"/>
    </source>
</evidence>
<evidence type="ECO:0000256" key="4">
    <source>
        <dbReference type="HAMAP-Rule" id="MF_00469"/>
    </source>
</evidence>
<organism evidence="6 7">
    <name type="scientific">Turneriella parva (strain ATCC BAA-1111 / DSM 21527 / NCTC 11395 / H)</name>
    <name type="common">Leptospira parva</name>
    <dbReference type="NCBI Taxonomy" id="869212"/>
    <lineage>
        <taxon>Bacteria</taxon>
        <taxon>Pseudomonadati</taxon>
        <taxon>Spirochaetota</taxon>
        <taxon>Spirochaetia</taxon>
        <taxon>Leptospirales</taxon>
        <taxon>Leptospiraceae</taxon>
        <taxon>Turneriella</taxon>
    </lineage>
</organism>
<keyword evidence="2 4" id="KW-0560">Oxidoreductase</keyword>
<dbReference type="KEGG" id="tpx:Turpa_2991"/>
<evidence type="ECO:0000259" key="5">
    <source>
        <dbReference type="PROSITE" id="PS50206"/>
    </source>
</evidence>
<dbReference type="HOGENOM" id="CLU_038878_1_1_12"/>
<name>I4B8M3_TURPD</name>
<accession>I4B8M3</accession>
<evidence type="ECO:0000313" key="7">
    <source>
        <dbReference type="Proteomes" id="UP000006048"/>
    </source>
</evidence>
<dbReference type="PANTHER" id="PTHR43846">
    <property type="entry name" value="UPF0176 PROTEIN YCEA"/>
    <property type="match status" value="1"/>
</dbReference>
<proteinExistence type="inferred from homology"/>
<dbReference type="EC" id="1.14.-.-" evidence="4"/>
<dbReference type="CDD" id="cd01518">
    <property type="entry name" value="RHOD_YceA"/>
    <property type="match status" value="1"/>
</dbReference>
<dbReference type="EMBL" id="CP002959">
    <property type="protein sequence ID" value="AFM13630.1"/>
    <property type="molecule type" value="Genomic_DNA"/>
</dbReference>
<dbReference type="InterPro" id="IPR022111">
    <property type="entry name" value="Rhodanese_C"/>
</dbReference>
<dbReference type="AlphaFoldDB" id="I4B8M3"/>
<dbReference type="HAMAP" id="MF_00469">
    <property type="entry name" value="TrhO"/>
    <property type="match status" value="1"/>
</dbReference>
<comment type="catalytic activity">
    <reaction evidence="4">
        <text>uridine(34) in tRNA + AH2 + O2 = 5-hydroxyuridine(34) in tRNA + A + H2O</text>
        <dbReference type="Rhea" id="RHEA:64224"/>
        <dbReference type="Rhea" id="RHEA-COMP:11727"/>
        <dbReference type="Rhea" id="RHEA-COMP:13381"/>
        <dbReference type="ChEBI" id="CHEBI:13193"/>
        <dbReference type="ChEBI" id="CHEBI:15377"/>
        <dbReference type="ChEBI" id="CHEBI:15379"/>
        <dbReference type="ChEBI" id="CHEBI:17499"/>
        <dbReference type="ChEBI" id="CHEBI:65315"/>
        <dbReference type="ChEBI" id="CHEBI:136877"/>
    </reaction>
</comment>
<gene>
    <name evidence="4" type="primary">trhO</name>
    <name evidence="6" type="ordered locus">Turpa_2991</name>
</gene>
<dbReference type="Pfam" id="PF00581">
    <property type="entry name" value="Rhodanese"/>
    <property type="match status" value="1"/>
</dbReference>
<evidence type="ECO:0000256" key="2">
    <source>
        <dbReference type="ARBA" id="ARBA00023002"/>
    </source>
</evidence>
<dbReference type="STRING" id="869212.Turpa_2991"/>
<dbReference type="NCBIfam" id="NF001133">
    <property type="entry name" value="PRK00142.1-1"/>
    <property type="match status" value="1"/>
</dbReference>
<dbReference type="GO" id="GO:0006400">
    <property type="term" value="P:tRNA modification"/>
    <property type="evidence" value="ECO:0007669"/>
    <property type="project" value="UniProtKB-UniRule"/>
</dbReference>
<dbReference type="PANTHER" id="PTHR43846:SF1">
    <property type="entry name" value="TRNA URIDINE(34) HYDROXYLASE"/>
    <property type="match status" value="1"/>
</dbReference>
<comment type="similarity">
    <text evidence="4">Belongs to the TrhO family.</text>
</comment>
<dbReference type="Pfam" id="PF17773">
    <property type="entry name" value="UPF0176_N"/>
    <property type="match status" value="1"/>
</dbReference>
<feature type="domain" description="Rhodanese" evidence="5">
    <location>
        <begin position="152"/>
        <end position="246"/>
    </location>
</feature>